<accession>A0ABV0PMP3</accession>
<comment type="caution">
    <text evidence="2">The sequence shown here is derived from an EMBL/GenBank/DDBJ whole genome shotgun (WGS) entry which is preliminary data.</text>
</comment>
<reference evidence="2 3" key="1">
    <citation type="submission" date="2021-06" db="EMBL/GenBank/DDBJ databases">
        <authorList>
            <person name="Palmer J.M."/>
        </authorList>
    </citation>
    <scope>NUCLEOTIDE SEQUENCE [LARGE SCALE GENOMIC DNA]</scope>
    <source>
        <strain evidence="2 3">GA_2019</strain>
        <tissue evidence="2">Muscle</tissue>
    </source>
</reference>
<keyword evidence="3" id="KW-1185">Reference proteome</keyword>
<feature type="compositionally biased region" description="Basic and acidic residues" evidence="1">
    <location>
        <begin position="1"/>
        <end position="12"/>
    </location>
</feature>
<protein>
    <submittedName>
        <fullName evidence="2">Uncharacterized protein</fullName>
    </submittedName>
</protein>
<sequence length="185" mass="20922">LLGSESTRRALRGEAAASRQGRPNARPTGRENQSGRWRSAYNICLITWRHMTRRVPVVQVLRIRCVVLTVRFGSALTSLKVPMRIPQTLCASVQPEKDLIHAGRCGCKEDDKRLALNVWSCVSRWGRRHESFVADLLFVNKTGCGALRAFGPPPGSWKGTFFVTAFFIGIPQKLRRTRSFRSHEF</sequence>
<evidence type="ECO:0000256" key="1">
    <source>
        <dbReference type="SAM" id="MobiDB-lite"/>
    </source>
</evidence>
<name>A0ABV0PMP3_9TELE</name>
<gene>
    <name evidence="2" type="ORF">GOODEAATRI_009873</name>
</gene>
<evidence type="ECO:0000313" key="3">
    <source>
        <dbReference type="Proteomes" id="UP001476798"/>
    </source>
</evidence>
<feature type="non-terminal residue" evidence="2">
    <location>
        <position position="1"/>
    </location>
</feature>
<feature type="region of interest" description="Disordered" evidence="1">
    <location>
        <begin position="1"/>
        <end position="33"/>
    </location>
</feature>
<dbReference type="EMBL" id="JAHRIO010080529">
    <property type="protein sequence ID" value="MEQ2184617.1"/>
    <property type="molecule type" value="Genomic_DNA"/>
</dbReference>
<evidence type="ECO:0000313" key="2">
    <source>
        <dbReference type="EMBL" id="MEQ2184617.1"/>
    </source>
</evidence>
<dbReference type="Proteomes" id="UP001476798">
    <property type="component" value="Unassembled WGS sequence"/>
</dbReference>
<proteinExistence type="predicted"/>
<organism evidence="2 3">
    <name type="scientific">Goodea atripinnis</name>
    <dbReference type="NCBI Taxonomy" id="208336"/>
    <lineage>
        <taxon>Eukaryota</taxon>
        <taxon>Metazoa</taxon>
        <taxon>Chordata</taxon>
        <taxon>Craniata</taxon>
        <taxon>Vertebrata</taxon>
        <taxon>Euteleostomi</taxon>
        <taxon>Actinopterygii</taxon>
        <taxon>Neopterygii</taxon>
        <taxon>Teleostei</taxon>
        <taxon>Neoteleostei</taxon>
        <taxon>Acanthomorphata</taxon>
        <taxon>Ovalentaria</taxon>
        <taxon>Atherinomorphae</taxon>
        <taxon>Cyprinodontiformes</taxon>
        <taxon>Goodeidae</taxon>
        <taxon>Goodea</taxon>
    </lineage>
</organism>